<comment type="caution">
    <text evidence="6">The sequence shown here is derived from an EMBL/GenBank/DDBJ whole genome shotgun (WGS) entry which is preliminary data.</text>
</comment>
<dbReference type="PANTHER" id="PTHR30537:SF35">
    <property type="entry name" value="TRANSCRIPTIONAL REGULATORY PROTEIN"/>
    <property type="match status" value="1"/>
</dbReference>
<dbReference type="SUPFAM" id="SSF53850">
    <property type="entry name" value="Periplasmic binding protein-like II"/>
    <property type="match status" value="1"/>
</dbReference>
<feature type="domain" description="HTH lysR-type" evidence="5">
    <location>
        <begin position="1"/>
        <end position="59"/>
    </location>
</feature>
<dbReference type="PANTHER" id="PTHR30537">
    <property type="entry name" value="HTH-TYPE TRANSCRIPTIONAL REGULATOR"/>
    <property type="match status" value="1"/>
</dbReference>
<dbReference type="SUPFAM" id="SSF46785">
    <property type="entry name" value="Winged helix' DNA-binding domain"/>
    <property type="match status" value="1"/>
</dbReference>
<proteinExistence type="inferred from homology"/>
<keyword evidence="4" id="KW-0804">Transcription</keyword>
<reference evidence="6" key="1">
    <citation type="submission" date="2024-06" db="EMBL/GenBank/DDBJ databases">
        <title>Genome sequence of Vogesella sp. MAHUQ-64.</title>
        <authorList>
            <person name="Huq M.A."/>
        </authorList>
    </citation>
    <scope>NUCLEOTIDE SEQUENCE</scope>
    <source>
        <strain evidence="6">MAHUQ-64</strain>
    </source>
</reference>
<keyword evidence="2" id="KW-0805">Transcription regulation</keyword>
<evidence type="ECO:0000313" key="7">
    <source>
        <dbReference type="Proteomes" id="UP001433638"/>
    </source>
</evidence>
<organism evidence="6 7">
    <name type="scientific">Vogesella oryzagri</name>
    <dbReference type="NCBI Taxonomy" id="3160864"/>
    <lineage>
        <taxon>Bacteria</taxon>
        <taxon>Pseudomonadati</taxon>
        <taxon>Pseudomonadota</taxon>
        <taxon>Betaproteobacteria</taxon>
        <taxon>Neisseriales</taxon>
        <taxon>Chromobacteriaceae</taxon>
        <taxon>Vogesella</taxon>
    </lineage>
</organism>
<evidence type="ECO:0000256" key="4">
    <source>
        <dbReference type="ARBA" id="ARBA00023163"/>
    </source>
</evidence>
<evidence type="ECO:0000256" key="3">
    <source>
        <dbReference type="ARBA" id="ARBA00023125"/>
    </source>
</evidence>
<evidence type="ECO:0000259" key="5">
    <source>
        <dbReference type="PROSITE" id="PS50931"/>
    </source>
</evidence>
<protein>
    <submittedName>
        <fullName evidence="6">LysR family transcriptional regulator</fullName>
    </submittedName>
</protein>
<dbReference type="InterPro" id="IPR058163">
    <property type="entry name" value="LysR-type_TF_proteobact-type"/>
</dbReference>
<sequence length="305" mass="33627">MDKLVALRVFHTIHDSGSFVAAAGRLEMSTAMVSKYVSALEQELGTRLIQRTTRRLAFTEAGLDYARRTALVLAQLEEADAAAMQQSLEARGTLRMAAPLSFGMRYLGDWLAELRCRHPLLQVELELSDRQVDLVEDGFDLALRISTQPLGGGLIARPLGRIDMLLCAAPSYLAANGTPQTPQDLLQHSCLRYQQGSLPQAWRFWHGEEETAVAVDGPLQSNNGDVLVSAAVAGMGILFQPRFLLEDALQRGQLQPVLTQYRTRSADVYVVYPARRYLPMKVRVLIELLQDMLARLGPPAPSASA</sequence>
<keyword evidence="7" id="KW-1185">Reference proteome</keyword>
<dbReference type="Pfam" id="PF00126">
    <property type="entry name" value="HTH_1"/>
    <property type="match status" value="1"/>
</dbReference>
<accession>A0ABV1M561</accession>
<dbReference type="RefSeq" id="WP_349588118.1">
    <property type="nucleotide sequence ID" value="NZ_JBEFLD010000006.1"/>
</dbReference>
<comment type="similarity">
    <text evidence="1">Belongs to the LysR transcriptional regulatory family.</text>
</comment>
<dbReference type="Pfam" id="PF03466">
    <property type="entry name" value="LysR_substrate"/>
    <property type="match status" value="1"/>
</dbReference>
<dbReference type="InterPro" id="IPR005119">
    <property type="entry name" value="LysR_subst-bd"/>
</dbReference>
<gene>
    <name evidence="6" type="ORF">ABNW52_12140</name>
</gene>
<dbReference type="PROSITE" id="PS50931">
    <property type="entry name" value="HTH_LYSR"/>
    <property type="match status" value="1"/>
</dbReference>
<dbReference type="Gene3D" id="3.40.190.290">
    <property type="match status" value="1"/>
</dbReference>
<dbReference type="Gene3D" id="1.10.10.10">
    <property type="entry name" value="Winged helix-like DNA-binding domain superfamily/Winged helix DNA-binding domain"/>
    <property type="match status" value="1"/>
</dbReference>
<dbReference type="CDD" id="cd08422">
    <property type="entry name" value="PBP2_CrgA_like"/>
    <property type="match status" value="1"/>
</dbReference>
<evidence type="ECO:0000313" key="6">
    <source>
        <dbReference type="EMBL" id="MEQ6291362.1"/>
    </source>
</evidence>
<dbReference type="InterPro" id="IPR036388">
    <property type="entry name" value="WH-like_DNA-bd_sf"/>
</dbReference>
<name>A0ABV1M561_9NEIS</name>
<evidence type="ECO:0000256" key="2">
    <source>
        <dbReference type="ARBA" id="ARBA00023015"/>
    </source>
</evidence>
<evidence type="ECO:0000256" key="1">
    <source>
        <dbReference type="ARBA" id="ARBA00009437"/>
    </source>
</evidence>
<keyword evidence="3" id="KW-0238">DNA-binding</keyword>
<dbReference type="EMBL" id="JBEFLD010000006">
    <property type="protein sequence ID" value="MEQ6291362.1"/>
    <property type="molecule type" value="Genomic_DNA"/>
</dbReference>
<dbReference type="Proteomes" id="UP001433638">
    <property type="component" value="Unassembled WGS sequence"/>
</dbReference>
<dbReference type="InterPro" id="IPR000847">
    <property type="entry name" value="LysR_HTH_N"/>
</dbReference>
<dbReference type="InterPro" id="IPR036390">
    <property type="entry name" value="WH_DNA-bd_sf"/>
</dbReference>